<evidence type="ECO:0000313" key="2">
    <source>
        <dbReference type="EMBL" id="AEO64567.1"/>
    </source>
</evidence>
<dbReference type="RefSeq" id="XP_003650903.1">
    <property type="nucleotide sequence ID" value="XM_003650855.1"/>
</dbReference>
<keyword evidence="3" id="KW-1185">Reference proteome</keyword>
<gene>
    <name evidence="2" type="ORF">THITE_2086059</name>
</gene>
<proteinExistence type="predicted"/>
<feature type="compositionally biased region" description="Low complexity" evidence="1">
    <location>
        <begin position="129"/>
        <end position="138"/>
    </location>
</feature>
<dbReference type="AlphaFoldDB" id="G2QUL2"/>
<feature type="region of interest" description="Disordered" evidence="1">
    <location>
        <begin position="89"/>
        <end position="140"/>
    </location>
</feature>
<dbReference type="HOGENOM" id="CLU_1696721_0_0_1"/>
<sequence length="155" mass="16647">MSFRTVDNPSSSFLKLYPAASPGHPFGRFPAQQGTVATLRFTHEATQTGLVWMWGWMGRKRAHPILEEHLEAQEKQVLVPAASDTTALGVTVAGTTEQDTQPQSRPALGQMRSRKARSRARDGAGSGSGEASLPPAGGLLRYSLSPEMVDTCVPT</sequence>
<dbReference type="Proteomes" id="UP000008181">
    <property type="component" value="Chromosome 1"/>
</dbReference>
<dbReference type="EMBL" id="CP003009">
    <property type="protein sequence ID" value="AEO64567.1"/>
    <property type="molecule type" value="Genomic_DNA"/>
</dbReference>
<protein>
    <submittedName>
        <fullName evidence="2">Uncharacterized protein</fullName>
    </submittedName>
</protein>
<name>G2QUL2_THETT</name>
<reference evidence="2 3" key="1">
    <citation type="journal article" date="2011" name="Nat. Biotechnol.">
        <title>Comparative genomic analysis of the thermophilic biomass-degrading fungi Myceliophthora thermophila and Thielavia terrestris.</title>
        <authorList>
            <person name="Berka R.M."/>
            <person name="Grigoriev I.V."/>
            <person name="Otillar R."/>
            <person name="Salamov A."/>
            <person name="Grimwood J."/>
            <person name="Reid I."/>
            <person name="Ishmael N."/>
            <person name="John T."/>
            <person name="Darmond C."/>
            <person name="Moisan M.-C."/>
            <person name="Henrissat B."/>
            <person name="Coutinho P.M."/>
            <person name="Lombard V."/>
            <person name="Natvig D.O."/>
            <person name="Lindquist E."/>
            <person name="Schmutz J."/>
            <person name="Lucas S."/>
            <person name="Harris P."/>
            <person name="Powlowski J."/>
            <person name="Bellemare A."/>
            <person name="Taylor D."/>
            <person name="Butler G."/>
            <person name="de Vries R.P."/>
            <person name="Allijn I.E."/>
            <person name="van den Brink J."/>
            <person name="Ushinsky S."/>
            <person name="Storms R."/>
            <person name="Powell A.J."/>
            <person name="Paulsen I.T."/>
            <person name="Elbourne L.D.H."/>
            <person name="Baker S.E."/>
            <person name="Magnuson J."/>
            <person name="LaBoissiere S."/>
            <person name="Clutterbuck A.J."/>
            <person name="Martinez D."/>
            <person name="Wogulis M."/>
            <person name="de Leon A.L."/>
            <person name="Rey M.W."/>
            <person name="Tsang A."/>
        </authorList>
    </citation>
    <scope>NUCLEOTIDE SEQUENCE [LARGE SCALE GENOMIC DNA]</scope>
    <source>
        <strain evidence="3">ATCC 38088 / NRRL 8126</strain>
    </source>
</reference>
<dbReference type="GeneID" id="11521572"/>
<evidence type="ECO:0000313" key="3">
    <source>
        <dbReference type="Proteomes" id="UP000008181"/>
    </source>
</evidence>
<dbReference type="KEGG" id="ttt:THITE_2086059"/>
<organism evidence="2 3">
    <name type="scientific">Thermothielavioides terrestris (strain ATCC 38088 / NRRL 8126)</name>
    <name type="common">Thielavia terrestris</name>
    <dbReference type="NCBI Taxonomy" id="578455"/>
    <lineage>
        <taxon>Eukaryota</taxon>
        <taxon>Fungi</taxon>
        <taxon>Dikarya</taxon>
        <taxon>Ascomycota</taxon>
        <taxon>Pezizomycotina</taxon>
        <taxon>Sordariomycetes</taxon>
        <taxon>Sordariomycetidae</taxon>
        <taxon>Sordariales</taxon>
        <taxon>Chaetomiaceae</taxon>
        <taxon>Thermothielavioides</taxon>
        <taxon>Thermothielavioides terrestris</taxon>
    </lineage>
</organism>
<accession>G2QUL2</accession>
<evidence type="ECO:0000256" key="1">
    <source>
        <dbReference type="SAM" id="MobiDB-lite"/>
    </source>
</evidence>